<keyword evidence="4" id="KW-1185">Reference proteome</keyword>
<evidence type="ECO:0000256" key="1">
    <source>
        <dbReference type="SAM" id="MobiDB-lite"/>
    </source>
</evidence>
<evidence type="ECO:0000313" key="3">
    <source>
        <dbReference type="EMBL" id="WAR46230.1"/>
    </source>
</evidence>
<evidence type="ECO:0000313" key="2">
    <source>
        <dbReference type="EMBL" id="WAR43299.1"/>
    </source>
</evidence>
<dbReference type="RefSeq" id="WP_255187135.1">
    <property type="nucleotide sequence ID" value="NZ_CP113517.1"/>
</dbReference>
<accession>A0ABY7GP26</accession>
<dbReference type="EMBL" id="CP113517">
    <property type="protein sequence ID" value="WAR43299.1"/>
    <property type="molecule type" value="Genomic_DNA"/>
</dbReference>
<protein>
    <recommendedName>
        <fullName evidence="5">DUF1508 domain-containing protein</fullName>
    </recommendedName>
</protein>
<reference evidence="3" key="1">
    <citation type="submission" date="2022-11" db="EMBL/GenBank/DDBJ databases">
        <title>Methylomonas rapida sp. nov., Carotenoid-Producing Obligate Methanotrophs with High Growth Characteristics and Biotechnological Potential.</title>
        <authorList>
            <person name="Tikhonova E.N."/>
            <person name="Suleimanov R.Z."/>
            <person name="Miroshnikov K."/>
            <person name="Oshkin I.Y."/>
            <person name="Belova S.E."/>
            <person name="Danilova O.V."/>
            <person name="Ashikhmin A."/>
            <person name="Konopkin A."/>
            <person name="But S.Y."/>
            <person name="Khmelenina V.N."/>
            <person name="Kuznetsov N."/>
            <person name="Pimenov N.V."/>
            <person name="Dedysh S.N."/>
        </authorList>
    </citation>
    <scope>NUCLEOTIDE SEQUENCE</scope>
    <source>
        <strain evidence="3">MP1</strain>
    </source>
</reference>
<sequence>MFKVERIYCQCNFKTGSNEWFFVAREGVFGPYGSKVIAQKALSEMIKHCIDNADDGGRNQLNTTKLSLVPDDKFEPKKKPQQESKSKSKSSGHWIY</sequence>
<dbReference type="Proteomes" id="UP001162780">
    <property type="component" value="Chromosome"/>
</dbReference>
<dbReference type="EMBL" id="CP113517">
    <property type="protein sequence ID" value="WAR46230.1"/>
    <property type="molecule type" value="Genomic_DNA"/>
</dbReference>
<feature type="compositionally biased region" description="Basic and acidic residues" evidence="1">
    <location>
        <begin position="70"/>
        <end position="86"/>
    </location>
</feature>
<evidence type="ECO:0000313" key="4">
    <source>
        <dbReference type="Proteomes" id="UP001162780"/>
    </source>
</evidence>
<organism evidence="3 4">
    <name type="scientific">Methylomonas rapida</name>
    <dbReference type="NCBI Taxonomy" id="2963939"/>
    <lineage>
        <taxon>Bacteria</taxon>
        <taxon>Pseudomonadati</taxon>
        <taxon>Pseudomonadota</taxon>
        <taxon>Gammaproteobacteria</taxon>
        <taxon>Methylococcales</taxon>
        <taxon>Methylococcaceae</taxon>
        <taxon>Methylomonas</taxon>
    </lineage>
</organism>
<name>A0ABY7GP26_9GAMM</name>
<evidence type="ECO:0008006" key="5">
    <source>
        <dbReference type="Google" id="ProtNLM"/>
    </source>
</evidence>
<feature type="region of interest" description="Disordered" evidence="1">
    <location>
        <begin position="69"/>
        <end position="96"/>
    </location>
</feature>
<proteinExistence type="predicted"/>
<gene>
    <name evidence="3" type="ORF">NM686_006845</name>
    <name evidence="2" type="ORF">NM686_012970</name>
</gene>